<sequence length="93" mass="10437">MYFGAVVPNESSSAYPDLSLRISRAGRNDLLLPFRRPLFILLQVLIPSCVLFLQDCSYWILSSFIFQVPLQVQVKMLLLCPSSSNGLAALLNF</sequence>
<organism evidence="1 2">
    <name type="scientific">Nephila pilipes</name>
    <name type="common">Giant wood spider</name>
    <name type="synonym">Nephila maculata</name>
    <dbReference type="NCBI Taxonomy" id="299642"/>
    <lineage>
        <taxon>Eukaryota</taxon>
        <taxon>Metazoa</taxon>
        <taxon>Ecdysozoa</taxon>
        <taxon>Arthropoda</taxon>
        <taxon>Chelicerata</taxon>
        <taxon>Arachnida</taxon>
        <taxon>Araneae</taxon>
        <taxon>Araneomorphae</taxon>
        <taxon>Entelegynae</taxon>
        <taxon>Araneoidea</taxon>
        <taxon>Nephilidae</taxon>
        <taxon>Nephila</taxon>
    </lineage>
</organism>
<name>A0A8X6N2T5_NEPPI</name>
<accession>A0A8X6N2T5</accession>
<proteinExistence type="predicted"/>
<gene>
    <name evidence="1" type="ORF">NPIL_76201</name>
</gene>
<evidence type="ECO:0000313" key="2">
    <source>
        <dbReference type="Proteomes" id="UP000887013"/>
    </source>
</evidence>
<protein>
    <submittedName>
        <fullName evidence="1">Uncharacterized protein</fullName>
    </submittedName>
</protein>
<dbReference type="Proteomes" id="UP000887013">
    <property type="component" value="Unassembled WGS sequence"/>
</dbReference>
<evidence type="ECO:0000313" key="1">
    <source>
        <dbReference type="EMBL" id="GFS90794.1"/>
    </source>
</evidence>
<dbReference type="EMBL" id="BMAW01099594">
    <property type="protein sequence ID" value="GFS90794.1"/>
    <property type="molecule type" value="Genomic_DNA"/>
</dbReference>
<keyword evidence="2" id="KW-1185">Reference proteome</keyword>
<reference evidence="1" key="1">
    <citation type="submission" date="2020-08" db="EMBL/GenBank/DDBJ databases">
        <title>Multicomponent nature underlies the extraordinary mechanical properties of spider dragline silk.</title>
        <authorList>
            <person name="Kono N."/>
            <person name="Nakamura H."/>
            <person name="Mori M."/>
            <person name="Yoshida Y."/>
            <person name="Ohtoshi R."/>
            <person name="Malay A.D."/>
            <person name="Moran D.A.P."/>
            <person name="Tomita M."/>
            <person name="Numata K."/>
            <person name="Arakawa K."/>
        </authorList>
    </citation>
    <scope>NUCLEOTIDE SEQUENCE</scope>
</reference>
<dbReference type="AlphaFoldDB" id="A0A8X6N2T5"/>
<comment type="caution">
    <text evidence="1">The sequence shown here is derived from an EMBL/GenBank/DDBJ whole genome shotgun (WGS) entry which is preliminary data.</text>
</comment>